<dbReference type="Gene3D" id="1.10.150.240">
    <property type="entry name" value="Putative phosphatase, domain 2"/>
    <property type="match status" value="1"/>
</dbReference>
<dbReference type="InterPro" id="IPR050155">
    <property type="entry name" value="HAD-like_hydrolase_sf"/>
</dbReference>
<accession>A0A501PL87</accession>
<dbReference type="PANTHER" id="PTHR43434">
    <property type="entry name" value="PHOSPHOGLYCOLATE PHOSPHATASE"/>
    <property type="match status" value="1"/>
</dbReference>
<keyword evidence="1" id="KW-0378">Hydrolase</keyword>
<dbReference type="InterPro" id="IPR023198">
    <property type="entry name" value="PGP-like_dom2"/>
</dbReference>
<dbReference type="InterPro" id="IPR023214">
    <property type="entry name" value="HAD_sf"/>
</dbReference>
<keyword evidence="2" id="KW-1185">Reference proteome</keyword>
<dbReference type="Pfam" id="PF13419">
    <property type="entry name" value="HAD_2"/>
    <property type="match status" value="1"/>
</dbReference>
<dbReference type="PANTHER" id="PTHR43434:SF24">
    <property type="entry name" value="HYDROLASE-RELATED"/>
    <property type="match status" value="1"/>
</dbReference>
<dbReference type="Proteomes" id="UP000319148">
    <property type="component" value="Unassembled WGS sequence"/>
</dbReference>
<dbReference type="InterPro" id="IPR036412">
    <property type="entry name" value="HAD-like_sf"/>
</dbReference>
<name>A0A501PL87_9PROT</name>
<dbReference type="AlphaFoldDB" id="A0A501PL87"/>
<dbReference type="EMBL" id="VFIY01000006">
    <property type="protein sequence ID" value="TPD60611.1"/>
    <property type="molecule type" value="Genomic_DNA"/>
</dbReference>
<sequence length="224" mass="25024">MVTAMKSAKMKLIIFDCDGTLVDGQHMILDSMRHASLACGVDYPGDEPVRRIVGLTLLRAIEDVFPDLHIDQHMSLKDAFIERFQQLRAEDHEEPLFEDVRETLEHLNDDGYLLGVATGKSRRGLVNTLKNHDLEKYFITLNTADDGPGKPHPAMLQNAMRDAGADPEETVMVGDTTYDIQMAKAARVQSIGVSWGYHPEKELAQAGADHIIDRILHLPATLKR</sequence>
<evidence type="ECO:0000313" key="2">
    <source>
        <dbReference type="Proteomes" id="UP000319148"/>
    </source>
</evidence>
<evidence type="ECO:0000313" key="1">
    <source>
        <dbReference type="EMBL" id="TPD60611.1"/>
    </source>
</evidence>
<dbReference type="FunFam" id="3.40.50.1000:FF:000022">
    <property type="entry name" value="Phosphoglycolate phosphatase"/>
    <property type="match status" value="1"/>
</dbReference>
<dbReference type="GO" id="GO:0005829">
    <property type="term" value="C:cytosol"/>
    <property type="evidence" value="ECO:0007669"/>
    <property type="project" value="TreeGrafter"/>
</dbReference>
<dbReference type="Gene3D" id="3.40.50.1000">
    <property type="entry name" value="HAD superfamily/HAD-like"/>
    <property type="match status" value="1"/>
</dbReference>
<dbReference type="NCBIfam" id="TIGR01549">
    <property type="entry name" value="HAD-SF-IA-v1"/>
    <property type="match status" value="1"/>
</dbReference>
<protein>
    <submittedName>
        <fullName evidence="1">HAD-IA family hydrolase</fullName>
    </submittedName>
</protein>
<organism evidence="1 2">
    <name type="scientific">Emcibacter nanhaiensis</name>
    <dbReference type="NCBI Taxonomy" id="1505037"/>
    <lineage>
        <taxon>Bacteria</taxon>
        <taxon>Pseudomonadati</taxon>
        <taxon>Pseudomonadota</taxon>
        <taxon>Alphaproteobacteria</taxon>
        <taxon>Emcibacterales</taxon>
        <taxon>Emcibacteraceae</taxon>
        <taxon>Emcibacter</taxon>
    </lineage>
</organism>
<dbReference type="NCBIfam" id="TIGR01509">
    <property type="entry name" value="HAD-SF-IA-v3"/>
    <property type="match status" value="1"/>
</dbReference>
<comment type="caution">
    <text evidence="1">The sequence shown here is derived from an EMBL/GenBank/DDBJ whole genome shotgun (WGS) entry which is preliminary data.</text>
</comment>
<dbReference type="SFLD" id="SFLDG01129">
    <property type="entry name" value="C1.5:_HAD__Beta-PGM__Phosphata"/>
    <property type="match status" value="1"/>
</dbReference>
<dbReference type="InterPro" id="IPR041492">
    <property type="entry name" value="HAD_2"/>
</dbReference>
<dbReference type="OrthoDB" id="9797743at2"/>
<dbReference type="SFLD" id="SFLDG01135">
    <property type="entry name" value="C1.5.6:_HAD__Beta-PGM__Phospha"/>
    <property type="match status" value="1"/>
</dbReference>
<dbReference type="GO" id="GO:0008967">
    <property type="term" value="F:phosphoglycolate phosphatase activity"/>
    <property type="evidence" value="ECO:0007669"/>
    <property type="project" value="TreeGrafter"/>
</dbReference>
<reference evidence="2" key="1">
    <citation type="submission" date="2019-06" db="EMBL/GenBank/DDBJ databases">
        <title>The complete genome of Emcibacter congregatus ZYLT.</title>
        <authorList>
            <person name="Zhao Z."/>
        </authorList>
    </citation>
    <scope>NUCLEOTIDE SEQUENCE [LARGE SCALE GENOMIC DNA]</scope>
    <source>
        <strain evidence="2">MCCC 1A06723</strain>
    </source>
</reference>
<dbReference type="InterPro" id="IPR006439">
    <property type="entry name" value="HAD-SF_hydro_IA"/>
</dbReference>
<dbReference type="SUPFAM" id="SSF56784">
    <property type="entry name" value="HAD-like"/>
    <property type="match status" value="1"/>
</dbReference>
<gene>
    <name evidence="1" type="ORF">FIV46_07720</name>
</gene>
<proteinExistence type="predicted"/>
<dbReference type="GO" id="GO:0006281">
    <property type="term" value="P:DNA repair"/>
    <property type="evidence" value="ECO:0007669"/>
    <property type="project" value="TreeGrafter"/>
</dbReference>
<dbReference type="SFLD" id="SFLDS00003">
    <property type="entry name" value="Haloacid_Dehalogenase"/>
    <property type="match status" value="1"/>
</dbReference>